<sequence length="480" mass="51953">MAVSVSSLQSDPVRPIAPRRIALVLAVCVSDLLLTGLVFGWAPLLLLLEEEDQYAELCPVASETMCSAQENRLNLMFAVASIAMNAGALPVGLVLDRVGPCVSTAVAAFVEVSGLSFLALSDSKTFDMFVPAYALVAFGGCITMMASFPASFLIMRHQTAILAAISCLFDGSSAIFLVLYAAHEQYGWSRKTLFLAFAVLAAVIYLGLIILWRLNANSLPPRRGRRIDANEENVSTTSPHEQQQLLLASGTVGTDSYDSVEAERSGIPAATTTRGNCDDAVFSLVDTALTEQLQSVEFAFIVAFAALQVLRATIYIGTTNKLLENLGDRAHGYVYTKVFSFVLPMGFVFVPSIDYVVESRGLPQALLLTNLLGVLYNVLELVPSLLMQCLTFVVFTAFRAFLYATISAFTAKTFGRTTMGSLMGIIFSIGSIVSLAEYPAVYVSTSMFHGDLTALTALSLVLCVLLTLWTMYLHKYQLSR</sequence>
<keyword evidence="7 8" id="KW-0472">Membrane</keyword>
<protein>
    <recommendedName>
        <fullName evidence="11">Major facilitator superfamily (MFS) profile domain-containing protein</fullName>
    </recommendedName>
</protein>
<comment type="similarity">
    <text evidence="2">Belongs to the SLC43A transporter (TC 2.A.1.44) family.</text>
</comment>
<evidence type="ECO:0000313" key="10">
    <source>
        <dbReference type="Proteomes" id="UP001162031"/>
    </source>
</evidence>
<gene>
    <name evidence="9" type="ORF">HBR001_LOCUS1733</name>
</gene>
<dbReference type="Gene3D" id="1.20.1250.20">
    <property type="entry name" value="MFS general substrate transporter like domains"/>
    <property type="match status" value="1"/>
</dbReference>
<comment type="subcellular location">
    <subcellularLocation>
        <location evidence="1">Membrane</location>
        <topology evidence="1">Multi-pass membrane protein</topology>
    </subcellularLocation>
</comment>
<feature type="transmembrane region" description="Helical" evidence="8">
    <location>
        <begin position="194"/>
        <end position="216"/>
    </location>
</feature>
<feature type="transmembrane region" description="Helical" evidence="8">
    <location>
        <begin position="385"/>
        <end position="409"/>
    </location>
</feature>
<dbReference type="InterPro" id="IPR036259">
    <property type="entry name" value="MFS_trans_sf"/>
</dbReference>
<comment type="caution">
    <text evidence="9">The sequence shown here is derived from an EMBL/GenBank/DDBJ whole genome shotgun (WGS) entry which is preliminary data.</text>
</comment>
<name>A0AAV0TC25_HYABA</name>
<evidence type="ECO:0000256" key="3">
    <source>
        <dbReference type="ARBA" id="ARBA00022448"/>
    </source>
</evidence>
<dbReference type="PANTHER" id="PTHR20772">
    <property type="entry name" value="PROTEIN FMP42"/>
    <property type="match status" value="1"/>
</dbReference>
<feature type="transmembrane region" description="Helical" evidence="8">
    <location>
        <begin position="421"/>
        <end position="440"/>
    </location>
</feature>
<evidence type="ECO:0000313" key="9">
    <source>
        <dbReference type="EMBL" id="CAI5716974.1"/>
    </source>
</evidence>
<evidence type="ECO:0000256" key="5">
    <source>
        <dbReference type="ARBA" id="ARBA00022970"/>
    </source>
</evidence>
<evidence type="ECO:0000256" key="2">
    <source>
        <dbReference type="ARBA" id="ARBA00006595"/>
    </source>
</evidence>
<dbReference type="GO" id="GO:0022857">
    <property type="term" value="F:transmembrane transporter activity"/>
    <property type="evidence" value="ECO:0007669"/>
    <property type="project" value="InterPro"/>
</dbReference>
<dbReference type="InterPro" id="IPR052599">
    <property type="entry name" value="SLC43A_AATransporter"/>
</dbReference>
<keyword evidence="3" id="KW-0813">Transport</keyword>
<dbReference type="EMBL" id="CANTFL010000173">
    <property type="protein sequence ID" value="CAI5716974.1"/>
    <property type="molecule type" value="Genomic_DNA"/>
</dbReference>
<accession>A0AAV0TC25</accession>
<dbReference type="InterPro" id="IPR011701">
    <property type="entry name" value="MFS"/>
</dbReference>
<feature type="transmembrane region" description="Helical" evidence="8">
    <location>
        <begin position="75"/>
        <end position="95"/>
    </location>
</feature>
<feature type="transmembrane region" description="Helical" evidence="8">
    <location>
        <begin position="161"/>
        <end position="182"/>
    </location>
</feature>
<feature type="transmembrane region" description="Helical" evidence="8">
    <location>
        <begin position="21"/>
        <end position="42"/>
    </location>
</feature>
<dbReference type="GO" id="GO:0016020">
    <property type="term" value="C:membrane"/>
    <property type="evidence" value="ECO:0007669"/>
    <property type="project" value="UniProtKB-SubCell"/>
</dbReference>
<dbReference type="PANTHER" id="PTHR20772:SF2">
    <property type="entry name" value="PROTEIN FMP42"/>
    <property type="match status" value="1"/>
</dbReference>
<evidence type="ECO:0000256" key="6">
    <source>
        <dbReference type="ARBA" id="ARBA00022989"/>
    </source>
</evidence>
<evidence type="ECO:0008006" key="11">
    <source>
        <dbReference type="Google" id="ProtNLM"/>
    </source>
</evidence>
<feature type="transmembrane region" description="Helical" evidence="8">
    <location>
        <begin position="102"/>
        <end position="120"/>
    </location>
</feature>
<dbReference type="GO" id="GO:0006865">
    <property type="term" value="P:amino acid transport"/>
    <property type="evidence" value="ECO:0007669"/>
    <property type="project" value="UniProtKB-KW"/>
</dbReference>
<feature type="transmembrane region" description="Helical" evidence="8">
    <location>
        <begin position="132"/>
        <end position="154"/>
    </location>
</feature>
<evidence type="ECO:0000256" key="7">
    <source>
        <dbReference type="ARBA" id="ARBA00023136"/>
    </source>
</evidence>
<feature type="transmembrane region" description="Helical" evidence="8">
    <location>
        <begin position="330"/>
        <end position="350"/>
    </location>
</feature>
<evidence type="ECO:0000256" key="1">
    <source>
        <dbReference type="ARBA" id="ARBA00004141"/>
    </source>
</evidence>
<keyword evidence="5" id="KW-0029">Amino-acid transport</keyword>
<keyword evidence="6 8" id="KW-1133">Transmembrane helix</keyword>
<keyword evidence="4 8" id="KW-0812">Transmembrane</keyword>
<reference evidence="9" key="1">
    <citation type="submission" date="2022-12" db="EMBL/GenBank/DDBJ databases">
        <authorList>
            <person name="Webb A."/>
        </authorList>
    </citation>
    <scope>NUCLEOTIDE SEQUENCE</scope>
    <source>
        <strain evidence="9">Hp1</strain>
    </source>
</reference>
<keyword evidence="10" id="KW-1185">Reference proteome</keyword>
<dbReference type="Proteomes" id="UP001162031">
    <property type="component" value="Unassembled WGS sequence"/>
</dbReference>
<dbReference type="AlphaFoldDB" id="A0AAV0TC25"/>
<dbReference type="Pfam" id="PF07690">
    <property type="entry name" value="MFS_1"/>
    <property type="match status" value="1"/>
</dbReference>
<feature type="transmembrane region" description="Helical" evidence="8">
    <location>
        <begin position="452"/>
        <end position="473"/>
    </location>
</feature>
<proteinExistence type="inferred from homology"/>
<evidence type="ECO:0000256" key="4">
    <source>
        <dbReference type="ARBA" id="ARBA00022692"/>
    </source>
</evidence>
<dbReference type="SUPFAM" id="SSF103473">
    <property type="entry name" value="MFS general substrate transporter"/>
    <property type="match status" value="1"/>
</dbReference>
<evidence type="ECO:0000256" key="8">
    <source>
        <dbReference type="SAM" id="Phobius"/>
    </source>
</evidence>
<organism evidence="9 10">
    <name type="scientific">Hyaloperonospora brassicae</name>
    <name type="common">Brassica downy mildew</name>
    <name type="synonym">Peronospora brassicae</name>
    <dbReference type="NCBI Taxonomy" id="162125"/>
    <lineage>
        <taxon>Eukaryota</taxon>
        <taxon>Sar</taxon>
        <taxon>Stramenopiles</taxon>
        <taxon>Oomycota</taxon>
        <taxon>Peronosporomycetes</taxon>
        <taxon>Peronosporales</taxon>
        <taxon>Peronosporaceae</taxon>
        <taxon>Hyaloperonospora</taxon>
    </lineage>
</organism>